<evidence type="ECO:0000313" key="3">
    <source>
        <dbReference type="EMBL" id="WGH75791.1"/>
    </source>
</evidence>
<gene>
    <name evidence="3" type="ORF">P8625_01110</name>
</gene>
<evidence type="ECO:0000313" key="4">
    <source>
        <dbReference type="Proteomes" id="UP001232001"/>
    </source>
</evidence>
<dbReference type="Proteomes" id="UP001232001">
    <property type="component" value="Chromosome"/>
</dbReference>
<proteinExistence type="predicted"/>
<evidence type="ECO:0000259" key="2">
    <source>
        <dbReference type="Pfam" id="PF13648"/>
    </source>
</evidence>
<dbReference type="Pfam" id="PF13648">
    <property type="entry name" value="Lipocalin_4"/>
    <property type="match status" value="1"/>
</dbReference>
<sequence>MKKVIVLLAFFIGTISIAFSQTNHELNALISGKWNVKSMDFGNEKLEFTEGSSWLEFNADGHYFVMIDETQKDGTWRLIGEKKELEFDEKSFEKNLKIERITKNELLVSATTEKNTYTMLLKR</sequence>
<organism evidence="3 4">
    <name type="scientific">Tenacibaculum tangerinum</name>
    <dbReference type="NCBI Taxonomy" id="3038772"/>
    <lineage>
        <taxon>Bacteria</taxon>
        <taxon>Pseudomonadati</taxon>
        <taxon>Bacteroidota</taxon>
        <taxon>Flavobacteriia</taxon>
        <taxon>Flavobacteriales</taxon>
        <taxon>Flavobacteriaceae</taxon>
        <taxon>Tenacibaculum</taxon>
    </lineage>
</organism>
<feature type="signal peptide" evidence="1">
    <location>
        <begin position="1"/>
        <end position="20"/>
    </location>
</feature>
<keyword evidence="4" id="KW-1185">Reference proteome</keyword>
<name>A0ABY8L2X0_9FLAO</name>
<reference evidence="3 4" key="1">
    <citation type="submission" date="2023-04" db="EMBL/GenBank/DDBJ databases">
        <title>Tenacibaculum tangerinum sp. nov., isolated from sea tidal flat of South Korea.</title>
        <authorList>
            <person name="Lee S.H."/>
            <person name="Kim J.-J."/>
        </authorList>
    </citation>
    <scope>NUCLEOTIDE SEQUENCE [LARGE SCALE GENOMIC DNA]</scope>
    <source>
        <strain evidence="3 4">GRR-S3-23</strain>
    </source>
</reference>
<protein>
    <recommendedName>
        <fullName evidence="2">Lipocalin-like domain-containing protein</fullName>
    </recommendedName>
</protein>
<dbReference type="EMBL" id="CP122539">
    <property type="protein sequence ID" value="WGH75791.1"/>
    <property type="molecule type" value="Genomic_DNA"/>
</dbReference>
<dbReference type="InterPro" id="IPR024311">
    <property type="entry name" value="Lipocalin-like"/>
</dbReference>
<feature type="chain" id="PRO_5047234689" description="Lipocalin-like domain-containing protein" evidence="1">
    <location>
        <begin position="21"/>
        <end position="123"/>
    </location>
</feature>
<evidence type="ECO:0000256" key="1">
    <source>
        <dbReference type="SAM" id="SignalP"/>
    </source>
</evidence>
<keyword evidence="1" id="KW-0732">Signal</keyword>
<dbReference type="RefSeq" id="WP_279651664.1">
    <property type="nucleotide sequence ID" value="NZ_CP122539.1"/>
</dbReference>
<accession>A0ABY8L2X0</accession>
<feature type="domain" description="Lipocalin-like" evidence="2">
    <location>
        <begin position="30"/>
        <end position="106"/>
    </location>
</feature>